<organism evidence="14 15">
    <name type="scientific">Qipengyuania nanhaisediminis</name>
    <dbReference type="NCBI Taxonomy" id="604088"/>
    <lineage>
        <taxon>Bacteria</taxon>
        <taxon>Pseudomonadati</taxon>
        <taxon>Pseudomonadota</taxon>
        <taxon>Alphaproteobacteria</taxon>
        <taxon>Sphingomonadales</taxon>
        <taxon>Erythrobacteraceae</taxon>
        <taxon>Qipengyuania</taxon>
    </lineage>
</organism>
<evidence type="ECO:0000256" key="4">
    <source>
        <dbReference type="ARBA" id="ARBA00022553"/>
    </source>
</evidence>
<dbReference type="PROSITE" id="PS50109">
    <property type="entry name" value="HIS_KIN"/>
    <property type="match status" value="1"/>
</dbReference>
<evidence type="ECO:0000256" key="7">
    <source>
        <dbReference type="ARBA" id="ARBA00022777"/>
    </source>
</evidence>
<dbReference type="InterPro" id="IPR036097">
    <property type="entry name" value="HisK_dim/P_sf"/>
</dbReference>
<sequence length="521" mass="57568">MAEKGSVLKGDPRLEKLRWSRRLSLTSRILFVNVLPLVLLGGGVLYLDSYRKQLLDERFKLALVEAQITAEALAGATVQRQEALLIQIGKEQRLRLRVYGPGGELESDSFKLAPPSFDLPEPAEVDQRDIAYRMDRWFDRIVGAPALPDYVDPESDEASAWPELVRAREESLTQIVLRDAPDGTHVINAAAPVGLDGDTLLLTRNPVDITESVRAARSTVAVIVLLFLLVSTLLSFFLAQTIVRPLRELVQAAVRVRQGRDRAVEVPRLPERRDEIGMLARSISDMTAALRHRIDAVESFAADVAHEIKNPLASLRSATESLAKVDDPELRAQLLDIATHDVRRIDRLVTEISDASRIDAELSRAEFERVDLDMLVRNIVTSREERGENEGRKVEIHAGGGSYAVMGVAMRLERVIDNLLDNAVSFSPEDAPITVHLSRRDGIVDLAVEDCGPGIPEEKREKVFHRFHSDRPDGEDFGNHSGLGLAIARTIAEAHDGTLHAEMRPGGVEGACLVLSLPAVR</sequence>
<gene>
    <name evidence="14" type="ORF">SAMN04488060_2419</name>
</gene>
<dbReference type="InterPro" id="IPR004358">
    <property type="entry name" value="Sig_transdc_His_kin-like_C"/>
</dbReference>
<evidence type="ECO:0000313" key="14">
    <source>
        <dbReference type="EMBL" id="SFP33307.1"/>
    </source>
</evidence>
<dbReference type="CDD" id="cd06225">
    <property type="entry name" value="HAMP"/>
    <property type="match status" value="1"/>
</dbReference>
<keyword evidence="7 14" id="KW-0418">Kinase</keyword>
<feature type="transmembrane region" description="Helical" evidence="11">
    <location>
        <begin position="220"/>
        <end position="239"/>
    </location>
</feature>
<dbReference type="InterPro" id="IPR036890">
    <property type="entry name" value="HATPase_C_sf"/>
</dbReference>
<evidence type="ECO:0000256" key="1">
    <source>
        <dbReference type="ARBA" id="ARBA00000085"/>
    </source>
</evidence>
<comment type="catalytic activity">
    <reaction evidence="1">
        <text>ATP + protein L-histidine = ADP + protein N-phospho-L-histidine.</text>
        <dbReference type="EC" id="2.7.13.3"/>
    </reaction>
</comment>
<proteinExistence type="predicted"/>
<dbReference type="SMART" id="SM00388">
    <property type="entry name" value="HisKA"/>
    <property type="match status" value="1"/>
</dbReference>
<keyword evidence="15" id="KW-1185">Reference proteome</keyword>
<evidence type="ECO:0000256" key="10">
    <source>
        <dbReference type="ARBA" id="ARBA00023136"/>
    </source>
</evidence>
<feature type="domain" description="Histidine kinase" evidence="12">
    <location>
        <begin position="303"/>
        <end position="521"/>
    </location>
</feature>
<dbReference type="Proteomes" id="UP000199331">
    <property type="component" value="Unassembled WGS sequence"/>
</dbReference>
<evidence type="ECO:0000259" key="13">
    <source>
        <dbReference type="PROSITE" id="PS50885"/>
    </source>
</evidence>
<dbReference type="SUPFAM" id="SSF55874">
    <property type="entry name" value="ATPase domain of HSP90 chaperone/DNA topoisomerase II/histidine kinase"/>
    <property type="match status" value="1"/>
</dbReference>
<evidence type="ECO:0000256" key="6">
    <source>
        <dbReference type="ARBA" id="ARBA00022692"/>
    </source>
</evidence>
<evidence type="ECO:0000256" key="3">
    <source>
        <dbReference type="ARBA" id="ARBA00012438"/>
    </source>
</evidence>
<dbReference type="SUPFAM" id="SSF158472">
    <property type="entry name" value="HAMP domain-like"/>
    <property type="match status" value="1"/>
</dbReference>
<accession>A0A1I5PHI0</accession>
<dbReference type="InterPro" id="IPR025908">
    <property type="entry name" value="Sensor_TM1"/>
</dbReference>
<feature type="transmembrane region" description="Helical" evidence="11">
    <location>
        <begin position="29"/>
        <end position="47"/>
    </location>
</feature>
<dbReference type="EMBL" id="FOWZ01000004">
    <property type="protein sequence ID" value="SFP33307.1"/>
    <property type="molecule type" value="Genomic_DNA"/>
</dbReference>
<dbReference type="PANTHER" id="PTHR45436:SF5">
    <property type="entry name" value="SENSOR HISTIDINE KINASE TRCS"/>
    <property type="match status" value="1"/>
</dbReference>
<dbReference type="PRINTS" id="PR00344">
    <property type="entry name" value="BCTRLSENSOR"/>
</dbReference>
<dbReference type="InterPro" id="IPR005467">
    <property type="entry name" value="His_kinase_dom"/>
</dbReference>
<keyword evidence="5" id="KW-0808">Transferase</keyword>
<dbReference type="Gene3D" id="1.10.287.130">
    <property type="match status" value="1"/>
</dbReference>
<evidence type="ECO:0000256" key="11">
    <source>
        <dbReference type="SAM" id="Phobius"/>
    </source>
</evidence>
<dbReference type="SUPFAM" id="SSF47384">
    <property type="entry name" value="Homodimeric domain of signal transducing histidine kinase"/>
    <property type="match status" value="1"/>
</dbReference>
<dbReference type="EC" id="2.7.13.3" evidence="3"/>
<keyword evidence="8 11" id="KW-1133">Transmembrane helix</keyword>
<evidence type="ECO:0000256" key="5">
    <source>
        <dbReference type="ARBA" id="ARBA00022679"/>
    </source>
</evidence>
<dbReference type="GO" id="GO:0000155">
    <property type="term" value="F:phosphorelay sensor kinase activity"/>
    <property type="evidence" value="ECO:0007669"/>
    <property type="project" value="InterPro"/>
</dbReference>
<dbReference type="InterPro" id="IPR003660">
    <property type="entry name" value="HAMP_dom"/>
</dbReference>
<keyword evidence="10 11" id="KW-0472">Membrane</keyword>
<dbReference type="Gene3D" id="6.10.340.10">
    <property type="match status" value="1"/>
</dbReference>
<dbReference type="PROSITE" id="PS50885">
    <property type="entry name" value="HAMP"/>
    <property type="match status" value="1"/>
</dbReference>
<evidence type="ECO:0000256" key="9">
    <source>
        <dbReference type="ARBA" id="ARBA00023012"/>
    </source>
</evidence>
<dbReference type="PANTHER" id="PTHR45436">
    <property type="entry name" value="SENSOR HISTIDINE KINASE YKOH"/>
    <property type="match status" value="1"/>
</dbReference>
<dbReference type="InterPro" id="IPR050428">
    <property type="entry name" value="TCS_sensor_his_kinase"/>
</dbReference>
<dbReference type="STRING" id="604088.SAMN04488060_2419"/>
<dbReference type="Pfam" id="PF02518">
    <property type="entry name" value="HATPase_c"/>
    <property type="match status" value="1"/>
</dbReference>
<protein>
    <recommendedName>
        <fullName evidence="3">histidine kinase</fullName>
        <ecNumber evidence="3">2.7.13.3</ecNumber>
    </recommendedName>
</protein>
<keyword evidence="6 11" id="KW-0812">Transmembrane</keyword>
<dbReference type="InterPro" id="IPR003661">
    <property type="entry name" value="HisK_dim/P_dom"/>
</dbReference>
<dbReference type="Pfam" id="PF13755">
    <property type="entry name" value="Sensor_TM1"/>
    <property type="match status" value="1"/>
</dbReference>
<evidence type="ECO:0000256" key="8">
    <source>
        <dbReference type="ARBA" id="ARBA00022989"/>
    </source>
</evidence>
<dbReference type="Pfam" id="PF00512">
    <property type="entry name" value="HisKA"/>
    <property type="match status" value="1"/>
</dbReference>
<evidence type="ECO:0000256" key="2">
    <source>
        <dbReference type="ARBA" id="ARBA00004370"/>
    </source>
</evidence>
<dbReference type="SMART" id="SM00387">
    <property type="entry name" value="HATPase_c"/>
    <property type="match status" value="1"/>
</dbReference>
<keyword evidence="4" id="KW-0597">Phosphoprotein</keyword>
<dbReference type="AlphaFoldDB" id="A0A1I5PHI0"/>
<keyword evidence="9" id="KW-0902">Two-component regulatory system</keyword>
<dbReference type="Pfam" id="PF00672">
    <property type="entry name" value="HAMP"/>
    <property type="match status" value="1"/>
</dbReference>
<name>A0A1I5PHI0_9SPHN</name>
<evidence type="ECO:0000259" key="12">
    <source>
        <dbReference type="PROSITE" id="PS50109"/>
    </source>
</evidence>
<reference evidence="15" key="1">
    <citation type="submission" date="2016-10" db="EMBL/GenBank/DDBJ databases">
        <authorList>
            <person name="Varghese N."/>
            <person name="Submissions S."/>
        </authorList>
    </citation>
    <scope>NUCLEOTIDE SEQUENCE [LARGE SCALE GENOMIC DNA]</scope>
    <source>
        <strain evidence="15">CGMCC 1.7715</strain>
    </source>
</reference>
<dbReference type="InterPro" id="IPR003594">
    <property type="entry name" value="HATPase_dom"/>
</dbReference>
<comment type="subcellular location">
    <subcellularLocation>
        <location evidence="2">Membrane</location>
    </subcellularLocation>
</comment>
<feature type="domain" description="HAMP" evidence="13">
    <location>
        <begin position="240"/>
        <end position="295"/>
    </location>
</feature>
<dbReference type="RefSeq" id="WP_090482056.1">
    <property type="nucleotide sequence ID" value="NZ_FOWZ01000004.1"/>
</dbReference>
<dbReference type="CDD" id="cd00082">
    <property type="entry name" value="HisKA"/>
    <property type="match status" value="1"/>
</dbReference>
<dbReference type="GO" id="GO:0016020">
    <property type="term" value="C:membrane"/>
    <property type="evidence" value="ECO:0007669"/>
    <property type="project" value="UniProtKB-SubCell"/>
</dbReference>
<dbReference type="SMART" id="SM00304">
    <property type="entry name" value="HAMP"/>
    <property type="match status" value="1"/>
</dbReference>
<dbReference type="OrthoDB" id="9805942at2"/>
<evidence type="ECO:0000313" key="15">
    <source>
        <dbReference type="Proteomes" id="UP000199331"/>
    </source>
</evidence>
<dbReference type="Gene3D" id="3.30.565.10">
    <property type="entry name" value="Histidine kinase-like ATPase, C-terminal domain"/>
    <property type="match status" value="1"/>
</dbReference>